<evidence type="ECO:0000256" key="9">
    <source>
        <dbReference type="ARBA" id="ARBA00022989"/>
    </source>
</evidence>
<dbReference type="GO" id="GO:0005789">
    <property type="term" value="C:endoplasmic reticulum membrane"/>
    <property type="evidence" value="ECO:0007669"/>
    <property type="project" value="UniProtKB-SubCell"/>
</dbReference>
<dbReference type="Pfam" id="PF00400">
    <property type="entry name" value="WD40"/>
    <property type="match status" value="2"/>
</dbReference>
<dbReference type="Gene3D" id="2.130.10.10">
    <property type="entry name" value="YVTN repeat-like/Quinoprotein amine dehydrogenase"/>
    <property type="match status" value="1"/>
</dbReference>
<evidence type="ECO:0000313" key="14">
    <source>
        <dbReference type="Proteomes" id="UP000039865"/>
    </source>
</evidence>
<comment type="subcellular location">
    <subcellularLocation>
        <location evidence="1">Endoplasmic reticulum membrane</location>
        <topology evidence="1">Single-pass membrane protein</topology>
    </subcellularLocation>
</comment>
<dbReference type="OMA" id="DDRPCCN"/>
<protein>
    <submittedName>
        <fullName evidence="13">Serine threonine protein kinase with wd40 repeats</fullName>
    </submittedName>
</protein>
<accession>A0A078B427</accession>
<dbReference type="GO" id="GO:0015031">
    <property type="term" value="P:protein transport"/>
    <property type="evidence" value="ECO:0007669"/>
    <property type="project" value="UniProtKB-KW"/>
</dbReference>
<evidence type="ECO:0000256" key="5">
    <source>
        <dbReference type="ARBA" id="ARBA00022737"/>
    </source>
</evidence>
<proteinExistence type="predicted"/>
<sequence>MGNKNAKRLPLNILKIPIYAIASYQDYVFLGGGGGYEIENLIEVYHLENPSQNILNKKVHEEPCGTGVPNYFELAHNVIYNTNQFLQQNLNLLATCIFANVVLYKIERETGKLLKLQEFQADFKKEEASVNCCRFSRDNSLLATGSDDFHVRVFKLNTSDYKSQEKLFELPGHFESINSVDFSPDNKYLISSSTDASCIIFNLEKKGQKVQKLTFNDGLGDNPKNMLMRGCFFTNDNKYIYTLATQTRSKSYLIKWQNKENYEPAKVTLVHNTTSSGMRISPDGKQIGIMTSDGFVKVMNEGQENFTFAQKRHRLPVTCLGFKTNVNGGAEFVLSGSPDYTYNIINCKSTLIGTTLSFLLKLMILFGVVFILIGFV</sequence>
<keyword evidence="13" id="KW-0418">Kinase</keyword>
<dbReference type="InterPro" id="IPR001680">
    <property type="entry name" value="WD40_rpt"/>
</dbReference>
<evidence type="ECO:0000256" key="4">
    <source>
        <dbReference type="ARBA" id="ARBA00022692"/>
    </source>
</evidence>
<name>A0A078B427_STYLE</name>
<evidence type="ECO:0000256" key="2">
    <source>
        <dbReference type="ARBA" id="ARBA00022448"/>
    </source>
</evidence>
<dbReference type="PROSITE" id="PS50082">
    <property type="entry name" value="WD_REPEATS_2"/>
    <property type="match status" value="2"/>
</dbReference>
<dbReference type="PROSITE" id="PS50294">
    <property type="entry name" value="WD_REPEATS_REGION"/>
    <property type="match status" value="1"/>
</dbReference>
<keyword evidence="10 12" id="KW-0472">Membrane</keyword>
<organism evidence="13 14">
    <name type="scientific">Stylonychia lemnae</name>
    <name type="common">Ciliate</name>
    <dbReference type="NCBI Taxonomy" id="5949"/>
    <lineage>
        <taxon>Eukaryota</taxon>
        <taxon>Sar</taxon>
        <taxon>Alveolata</taxon>
        <taxon>Ciliophora</taxon>
        <taxon>Intramacronucleata</taxon>
        <taxon>Spirotrichea</taxon>
        <taxon>Stichotrichia</taxon>
        <taxon>Sporadotrichida</taxon>
        <taxon>Oxytrichidae</taxon>
        <taxon>Stylonychinae</taxon>
        <taxon>Stylonychia</taxon>
    </lineage>
</organism>
<evidence type="ECO:0000313" key="13">
    <source>
        <dbReference type="EMBL" id="CDW89290.1"/>
    </source>
</evidence>
<keyword evidence="8" id="KW-0653">Protein transport</keyword>
<dbReference type="InterPro" id="IPR045260">
    <property type="entry name" value="Sec12-like"/>
</dbReference>
<evidence type="ECO:0000256" key="11">
    <source>
        <dbReference type="PROSITE-ProRule" id="PRU00221"/>
    </source>
</evidence>
<feature type="repeat" description="WD" evidence="11">
    <location>
        <begin position="170"/>
        <end position="204"/>
    </location>
</feature>
<evidence type="ECO:0000256" key="6">
    <source>
        <dbReference type="ARBA" id="ARBA00022824"/>
    </source>
</evidence>
<dbReference type="GO" id="GO:0006888">
    <property type="term" value="P:endoplasmic reticulum to Golgi vesicle-mediated transport"/>
    <property type="evidence" value="ECO:0007669"/>
    <property type="project" value="TreeGrafter"/>
</dbReference>
<keyword evidence="14" id="KW-1185">Reference proteome</keyword>
<dbReference type="PANTHER" id="PTHR23284">
    <property type="entry name" value="PROLACTIN REGULATORY ELEMENT BINDING PROTEIN"/>
    <property type="match status" value="1"/>
</dbReference>
<evidence type="ECO:0000256" key="1">
    <source>
        <dbReference type="ARBA" id="ARBA00004389"/>
    </source>
</evidence>
<keyword evidence="6" id="KW-0256">Endoplasmic reticulum</keyword>
<keyword evidence="4 12" id="KW-0812">Transmembrane</keyword>
<dbReference type="InParanoid" id="A0A078B427"/>
<dbReference type="InterPro" id="IPR036322">
    <property type="entry name" value="WD40_repeat_dom_sf"/>
</dbReference>
<keyword evidence="13" id="KW-0808">Transferase</keyword>
<dbReference type="InterPro" id="IPR015943">
    <property type="entry name" value="WD40/YVTN_repeat-like_dom_sf"/>
</dbReference>
<evidence type="ECO:0000256" key="7">
    <source>
        <dbReference type="ARBA" id="ARBA00022892"/>
    </source>
</evidence>
<keyword evidence="5" id="KW-0677">Repeat</keyword>
<keyword evidence="7" id="KW-0931">ER-Golgi transport</keyword>
<feature type="transmembrane region" description="Helical" evidence="12">
    <location>
        <begin position="351"/>
        <end position="375"/>
    </location>
</feature>
<dbReference type="SMART" id="SM00320">
    <property type="entry name" value="WD40"/>
    <property type="match status" value="4"/>
</dbReference>
<evidence type="ECO:0000256" key="12">
    <source>
        <dbReference type="SAM" id="Phobius"/>
    </source>
</evidence>
<dbReference type="Proteomes" id="UP000039865">
    <property type="component" value="Unassembled WGS sequence"/>
</dbReference>
<evidence type="ECO:0000256" key="10">
    <source>
        <dbReference type="ARBA" id="ARBA00023136"/>
    </source>
</evidence>
<dbReference type="SUPFAM" id="SSF50978">
    <property type="entry name" value="WD40 repeat-like"/>
    <property type="match status" value="1"/>
</dbReference>
<evidence type="ECO:0000256" key="3">
    <source>
        <dbReference type="ARBA" id="ARBA00022574"/>
    </source>
</evidence>
<dbReference type="PANTHER" id="PTHR23284:SF0">
    <property type="entry name" value="PROLACTIN REGULATORY ELEMENT-BINDING PROTEIN"/>
    <property type="match status" value="1"/>
</dbReference>
<gene>
    <name evidence="13" type="primary">Contig16412.g17476</name>
    <name evidence="13" type="ORF">STYLEM_18422</name>
</gene>
<dbReference type="AlphaFoldDB" id="A0A078B427"/>
<evidence type="ECO:0000256" key="8">
    <source>
        <dbReference type="ARBA" id="ARBA00022927"/>
    </source>
</evidence>
<reference evidence="13 14" key="1">
    <citation type="submission" date="2014-06" db="EMBL/GenBank/DDBJ databases">
        <authorList>
            <person name="Swart Estienne"/>
        </authorList>
    </citation>
    <scope>NUCLEOTIDE SEQUENCE [LARGE SCALE GENOMIC DNA]</scope>
    <source>
        <strain evidence="13 14">130c</strain>
    </source>
</reference>
<dbReference type="GO" id="GO:0005085">
    <property type="term" value="F:guanyl-nucleotide exchange factor activity"/>
    <property type="evidence" value="ECO:0007669"/>
    <property type="project" value="InterPro"/>
</dbReference>
<keyword evidence="3 11" id="KW-0853">WD repeat</keyword>
<dbReference type="GO" id="GO:0003400">
    <property type="term" value="P:regulation of COPII vesicle coating"/>
    <property type="evidence" value="ECO:0007669"/>
    <property type="project" value="TreeGrafter"/>
</dbReference>
<keyword evidence="9 12" id="KW-1133">Transmembrane helix</keyword>
<dbReference type="OrthoDB" id="2013972at2759"/>
<dbReference type="EMBL" id="CCKQ01017414">
    <property type="protein sequence ID" value="CDW89290.1"/>
    <property type="molecule type" value="Genomic_DNA"/>
</dbReference>
<keyword evidence="2" id="KW-0813">Transport</keyword>
<dbReference type="GO" id="GO:0016301">
    <property type="term" value="F:kinase activity"/>
    <property type="evidence" value="ECO:0007669"/>
    <property type="project" value="UniProtKB-KW"/>
</dbReference>
<feature type="repeat" description="WD" evidence="11">
    <location>
        <begin position="123"/>
        <end position="164"/>
    </location>
</feature>